<keyword evidence="4" id="KW-0238">DNA-binding</keyword>
<dbReference type="InterPro" id="IPR005158">
    <property type="entry name" value="BTAD"/>
</dbReference>
<dbReference type="SUPFAM" id="SSF46894">
    <property type="entry name" value="C-terminal effector domain of the bipartite response regulators"/>
    <property type="match status" value="1"/>
</dbReference>
<dbReference type="SMART" id="SM00448">
    <property type="entry name" value="REC"/>
    <property type="match status" value="1"/>
</dbReference>
<dbReference type="InterPro" id="IPR001789">
    <property type="entry name" value="Sig_transdc_resp-reg_receiver"/>
</dbReference>
<keyword evidence="6" id="KW-0597">Phosphoprotein</keyword>
<evidence type="ECO:0000256" key="1">
    <source>
        <dbReference type="ARBA" id="ARBA00005820"/>
    </source>
</evidence>
<dbReference type="InterPro" id="IPR016032">
    <property type="entry name" value="Sig_transdc_resp-reg_C-effctor"/>
</dbReference>
<dbReference type="SMART" id="SM01043">
    <property type="entry name" value="BTAD"/>
    <property type="match status" value="1"/>
</dbReference>
<comment type="caution">
    <text evidence="8">The sequence shown here is derived from an EMBL/GenBank/DDBJ whole genome shotgun (WGS) entry which is preliminary data.</text>
</comment>
<proteinExistence type="inferred from homology"/>
<dbReference type="Pfam" id="PF00072">
    <property type="entry name" value="Response_reg"/>
    <property type="match status" value="1"/>
</dbReference>
<protein>
    <submittedName>
        <fullName evidence="8">Response regulator receiver and SARP domain protein</fullName>
    </submittedName>
</protein>
<dbReference type="InterPro" id="IPR001867">
    <property type="entry name" value="OmpR/PhoB-type_DNA-bd"/>
</dbReference>
<organism evidence="8 9">
    <name type="scientific">Paenibacillus cellulosilyticus</name>
    <dbReference type="NCBI Taxonomy" id="375489"/>
    <lineage>
        <taxon>Bacteria</taxon>
        <taxon>Bacillati</taxon>
        <taxon>Bacillota</taxon>
        <taxon>Bacilli</taxon>
        <taxon>Bacillales</taxon>
        <taxon>Paenibacillaceae</taxon>
        <taxon>Paenibacillus</taxon>
    </lineage>
</organism>
<keyword evidence="5" id="KW-0804">Transcription</keyword>
<dbReference type="InterPro" id="IPR051677">
    <property type="entry name" value="AfsR-DnrI-RedD_regulator"/>
</dbReference>
<dbReference type="Proteomes" id="UP000246635">
    <property type="component" value="Unassembled WGS sequence"/>
</dbReference>
<dbReference type="Gene3D" id="3.40.50.2300">
    <property type="match status" value="1"/>
</dbReference>
<feature type="domain" description="Response regulatory" evidence="7">
    <location>
        <begin position="3"/>
        <end position="117"/>
    </location>
</feature>
<dbReference type="GO" id="GO:0003677">
    <property type="term" value="F:DNA binding"/>
    <property type="evidence" value="ECO:0007669"/>
    <property type="project" value="UniProtKB-KW"/>
</dbReference>
<dbReference type="RefSeq" id="WP_110045542.1">
    <property type="nucleotide sequence ID" value="NZ_CP054612.1"/>
</dbReference>
<dbReference type="EMBL" id="QGTQ01000017">
    <property type="protein sequence ID" value="PWV98537.1"/>
    <property type="molecule type" value="Genomic_DNA"/>
</dbReference>
<evidence type="ECO:0000256" key="6">
    <source>
        <dbReference type="PROSITE-ProRule" id="PRU00169"/>
    </source>
</evidence>
<keyword evidence="3" id="KW-0805">Transcription regulation</keyword>
<dbReference type="GO" id="GO:0006355">
    <property type="term" value="P:regulation of DNA-templated transcription"/>
    <property type="evidence" value="ECO:0007669"/>
    <property type="project" value="InterPro"/>
</dbReference>
<dbReference type="InterPro" id="IPR011990">
    <property type="entry name" value="TPR-like_helical_dom_sf"/>
</dbReference>
<gene>
    <name evidence="8" type="ORF">DFQ01_11747</name>
</gene>
<dbReference type="InterPro" id="IPR036388">
    <property type="entry name" value="WH-like_DNA-bd_sf"/>
</dbReference>
<dbReference type="Pfam" id="PF03704">
    <property type="entry name" value="BTAD"/>
    <property type="match status" value="1"/>
</dbReference>
<dbReference type="SUPFAM" id="SSF52172">
    <property type="entry name" value="CheY-like"/>
    <property type="match status" value="1"/>
</dbReference>
<evidence type="ECO:0000313" key="9">
    <source>
        <dbReference type="Proteomes" id="UP000246635"/>
    </source>
</evidence>
<reference evidence="8 9" key="1">
    <citation type="submission" date="2018-05" db="EMBL/GenBank/DDBJ databases">
        <title>Genomic Encyclopedia of Type Strains, Phase III (KMG-III): the genomes of soil and plant-associated and newly described type strains.</title>
        <authorList>
            <person name="Whitman W."/>
        </authorList>
    </citation>
    <scope>NUCLEOTIDE SEQUENCE [LARGE SCALE GENOMIC DNA]</scope>
    <source>
        <strain evidence="8 9">CECT 5696</strain>
    </source>
</reference>
<evidence type="ECO:0000313" key="8">
    <source>
        <dbReference type="EMBL" id="PWV98537.1"/>
    </source>
</evidence>
<dbReference type="SUPFAM" id="SSF48452">
    <property type="entry name" value="TPR-like"/>
    <property type="match status" value="1"/>
</dbReference>
<dbReference type="PROSITE" id="PS50110">
    <property type="entry name" value="RESPONSE_REGULATORY"/>
    <property type="match status" value="1"/>
</dbReference>
<accession>A0A2V2YSH6</accession>
<feature type="modified residue" description="4-aspartylphosphate" evidence="6">
    <location>
        <position position="54"/>
    </location>
</feature>
<dbReference type="PANTHER" id="PTHR35807">
    <property type="entry name" value="TRANSCRIPTIONAL REGULATOR REDD-RELATED"/>
    <property type="match status" value="1"/>
</dbReference>
<name>A0A2V2YSH6_9BACL</name>
<evidence type="ECO:0000256" key="4">
    <source>
        <dbReference type="ARBA" id="ARBA00023125"/>
    </source>
</evidence>
<dbReference type="Pfam" id="PF00486">
    <property type="entry name" value="Trans_reg_C"/>
    <property type="match status" value="1"/>
</dbReference>
<dbReference type="OrthoDB" id="3190595at2"/>
<dbReference type="PANTHER" id="PTHR35807:SF1">
    <property type="entry name" value="TRANSCRIPTIONAL REGULATOR REDD"/>
    <property type="match status" value="1"/>
</dbReference>
<evidence type="ECO:0000259" key="7">
    <source>
        <dbReference type="PROSITE" id="PS50110"/>
    </source>
</evidence>
<keyword evidence="2" id="KW-0902">Two-component regulatory system</keyword>
<dbReference type="Gene3D" id="1.25.40.10">
    <property type="entry name" value="Tetratricopeptide repeat domain"/>
    <property type="match status" value="1"/>
</dbReference>
<evidence type="ECO:0000256" key="5">
    <source>
        <dbReference type="ARBA" id="ARBA00023163"/>
    </source>
</evidence>
<keyword evidence="9" id="KW-1185">Reference proteome</keyword>
<dbReference type="AlphaFoldDB" id="A0A2V2YSH6"/>
<dbReference type="GO" id="GO:0000160">
    <property type="term" value="P:phosphorelay signal transduction system"/>
    <property type="evidence" value="ECO:0007669"/>
    <property type="project" value="UniProtKB-KW"/>
</dbReference>
<comment type="similarity">
    <text evidence="1">Belongs to the AfsR/DnrI/RedD regulatory family.</text>
</comment>
<dbReference type="Gene3D" id="1.10.10.10">
    <property type="entry name" value="Winged helix-like DNA-binding domain superfamily/Winged helix DNA-binding domain"/>
    <property type="match status" value="1"/>
</dbReference>
<sequence>MLRVLLVDAETNNLLLMEALLQAYKGIEIVGKLNETAQALRIIQDGGVDAVILDFEKPIMNGLAALKKMRAGSPELDIIIVTGCDQYAIEAFELNVVDYILKPLVRDRLDNTIERLFWRHKARLQERAAAAEQQFVSSFYCFGHFHWDVSGQTESMIKWKRVKDRELMAYLVHHRNQFVPKEKILVDLWPEANTKQSSAYLYTCVYHIRKMLRDMGCNETLESRNNAYRLRMDRSWCDVDLLDSVLGVNINAANIVDYERVASLYIGSYMEGDGFSWAKEMEKKYQADYVLLSKRMAAFYASEHKPGLVVFCLRRALQFDPFSDELNEMLMTAYLHMGESHAMMIHYEEFARLLHQEHGIEPVSSMKSLYEQTRGEIEIFTSNLTKALTRQSNPSYSLEPE</sequence>
<evidence type="ECO:0000256" key="3">
    <source>
        <dbReference type="ARBA" id="ARBA00023015"/>
    </source>
</evidence>
<evidence type="ECO:0000256" key="2">
    <source>
        <dbReference type="ARBA" id="ARBA00023012"/>
    </source>
</evidence>
<dbReference type="InterPro" id="IPR011006">
    <property type="entry name" value="CheY-like_superfamily"/>
</dbReference>